<feature type="compositionally biased region" description="Polar residues" evidence="1">
    <location>
        <begin position="686"/>
        <end position="696"/>
    </location>
</feature>
<keyword evidence="2" id="KW-0812">Transmembrane</keyword>
<dbReference type="Proteomes" id="UP001165122">
    <property type="component" value="Unassembled WGS sequence"/>
</dbReference>
<feature type="transmembrane region" description="Helical" evidence="2">
    <location>
        <begin position="519"/>
        <end position="538"/>
    </location>
</feature>
<proteinExistence type="predicted"/>
<evidence type="ECO:0000256" key="2">
    <source>
        <dbReference type="SAM" id="Phobius"/>
    </source>
</evidence>
<feature type="transmembrane region" description="Helical" evidence="2">
    <location>
        <begin position="433"/>
        <end position="454"/>
    </location>
</feature>
<feature type="compositionally biased region" description="Basic and acidic residues" evidence="1">
    <location>
        <begin position="713"/>
        <end position="723"/>
    </location>
</feature>
<keyword evidence="2" id="KW-0472">Membrane</keyword>
<feature type="region of interest" description="Disordered" evidence="1">
    <location>
        <begin position="686"/>
        <end position="770"/>
    </location>
</feature>
<feature type="transmembrane region" description="Helical" evidence="2">
    <location>
        <begin position="276"/>
        <end position="298"/>
    </location>
</feature>
<feature type="transmembrane region" description="Helical" evidence="2">
    <location>
        <begin position="89"/>
        <end position="108"/>
    </location>
</feature>
<gene>
    <name evidence="4" type="ORF">TrLO_g8350</name>
</gene>
<dbReference type="PROSITE" id="PS50011">
    <property type="entry name" value="PROTEIN_KINASE_DOM"/>
    <property type="match status" value="1"/>
</dbReference>
<dbReference type="PANTHER" id="PTHR44329:SF214">
    <property type="entry name" value="PROTEIN KINASE DOMAIN-CONTAINING PROTEIN"/>
    <property type="match status" value="1"/>
</dbReference>
<evidence type="ECO:0000313" key="5">
    <source>
        <dbReference type="Proteomes" id="UP001165122"/>
    </source>
</evidence>
<dbReference type="PANTHER" id="PTHR44329">
    <property type="entry name" value="SERINE/THREONINE-PROTEIN KINASE TNNI3K-RELATED"/>
    <property type="match status" value="1"/>
</dbReference>
<dbReference type="SUPFAM" id="SSF56112">
    <property type="entry name" value="Protein kinase-like (PK-like)"/>
    <property type="match status" value="1"/>
</dbReference>
<dbReference type="GO" id="GO:0004674">
    <property type="term" value="F:protein serine/threonine kinase activity"/>
    <property type="evidence" value="ECO:0007669"/>
    <property type="project" value="TreeGrafter"/>
</dbReference>
<dbReference type="AlphaFoldDB" id="A0A9W7FE90"/>
<feature type="transmembrane region" description="Helical" evidence="2">
    <location>
        <begin position="155"/>
        <end position="174"/>
    </location>
</feature>
<comment type="caution">
    <text evidence="4">The sequence shown here is derived from an EMBL/GenBank/DDBJ whole genome shotgun (WGS) entry which is preliminary data.</text>
</comment>
<dbReference type="InterPro" id="IPR051681">
    <property type="entry name" value="Ser/Thr_Kinases-Pseudokinases"/>
</dbReference>
<name>A0A9W7FE90_9STRA</name>
<feature type="domain" description="Protein kinase" evidence="3">
    <location>
        <begin position="827"/>
        <end position="1109"/>
    </location>
</feature>
<accession>A0A9W7FE90</accession>
<protein>
    <recommendedName>
        <fullName evidence="3">Protein kinase domain-containing protein</fullName>
    </recommendedName>
</protein>
<dbReference type="InterPro" id="IPR008271">
    <property type="entry name" value="Ser/Thr_kinase_AS"/>
</dbReference>
<dbReference type="GO" id="GO:0005524">
    <property type="term" value="F:ATP binding"/>
    <property type="evidence" value="ECO:0007669"/>
    <property type="project" value="InterPro"/>
</dbReference>
<dbReference type="InterPro" id="IPR011009">
    <property type="entry name" value="Kinase-like_dom_sf"/>
</dbReference>
<evidence type="ECO:0000256" key="1">
    <source>
        <dbReference type="SAM" id="MobiDB-lite"/>
    </source>
</evidence>
<sequence>MVSAVVVTVVSMLPFSRVSEKEFGVREVYQECYNETNYSEVEQVKKKFNLHPPPLLLLINSNVTPSPHDPNLSDLLSLQRKSGQIHNEWTICVLVSLALLFSDGIAYYHGLTNFSYMMVREKIGEGWSEPRCLGYDECGRIMGHLPFKINFVRDGVSLVFVFVAVFTEFCWTWWWGEWFFVFCSVIGHGLADIMIQHRKLVAINQMGNLRIVQETLHMDEDKWTEANTEYKNSTKSHVKDSINEKEIKPVQPPSPTTVNPALFSPSSYKKSFLKRILLALKAFTSPLSIVCVCIFYSLVVLNAYLYSGVLGKMVLLLVAHRFFAEAVLTFGRVEHLTPIGYLGEGSPIKRTVKTCLFDSFFALVGRLLLTNMGNDGATLVNIFIMAVVQAGFRISTMKRDYWVMSRNKVFRKLMENKREETMNQLKRLGTSSIFLQMVLESYSIIMSALIYFVFVKHRMVFDFGYPNDGGAINSASLGVNKLYELACEIGVSVVTILYLQQHEMCSFAQILDDIDHHSLFLGHFCSCMTALFGALIAFKSVPVFLFCSDNDPCSCPRFFFVQYEQYCEATAVSEETFESANLGDSEEESSLNTSTLFYVLLGIVVLLINSMAAAFMMNKSKQKREAKELEIMKKKINDQQIDKEKMAMVLDVLGMGGDIPSAPEMKSAESVKFILKVENFKEFLQNNKPQTQTQRSSVRRFDSVTVSPGSQARKADATIRKAETTPNNPPGSPIQTKSSSHVDPPPDSPKAGDTERMETQGQGQGQGEPMYKSAKSFDFVASLKDGGKVNITEEEQIRQLEEDEKKHLAKTTSAVLKSLQIDSEEIEILQYGIAKGAFGEIHKANYNGQTVALKTLLHLEEDSLLLFKHEILLSAQLQHPNVILLIGACWDRSMIALVLEFAEGGSLDVALKKNFKRGWNWSDPLLKIVIDVASALEFMHRTPFYDDQTQTLQDTILHRDMKPSNVLLTSSLTAKLADFGTSKAIDESAEQTIVGTPIFMAPEIYQGGSYDHSADVFSFGMSMWAISVGHDKLFKRLIRKLRKNVGSNSAAVQKVMSAIAMDDLRPSLNEQCQVNMPKSLKALIHLCWETNKRRRPTMPEVLATLKTTVSEDIEEMYKKNLRFDVERDAHVLRKSPSSRGTSPTQFTG</sequence>
<organism evidence="4 5">
    <name type="scientific">Triparma laevis f. longispina</name>
    <dbReference type="NCBI Taxonomy" id="1714387"/>
    <lineage>
        <taxon>Eukaryota</taxon>
        <taxon>Sar</taxon>
        <taxon>Stramenopiles</taxon>
        <taxon>Ochrophyta</taxon>
        <taxon>Bolidophyceae</taxon>
        <taxon>Parmales</taxon>
        <taxon>Triparmaceae</taxon>
        <taxon>Triparma</taxon>
    </lineage>
</organism>
<evidence type="ECO:0000313" key="4">
    <source>
        <dbReference type="EMBL" id="GMI10484.1"/>
    </source>
</evidence>
<feature type="transmembrane region" description="Helical" evidence="2">
    <location>
        <begin position="596"/>
        <end position="617"/>
    </location>
</feature>
<dbReference type="Gene3D" id="3.30.200.20">
    <property type="entry name" value="Phosphorylase Kinase, domain 1"/>
    <property type="match status" value="1"/>
</dbReference>
<dbReference type="Gene3D" id="1.10.510.10">
    <property type="entry name" value="Transferase(Phosphotransferase) domain 1"/>
    <property type="match status" value="1"/>
</dbReference>
<dbReference type="PROSITE" id="PS00108">
    <property type="entry name" value="PROTEIN_KINASE_ST"/>
    <property type="match status" value="1"/>
</dbReference>
<keyword evidence="2" id="KW-1133">Transmembrane helix</keyword>
<dbReference type="EMBL" id="BRXW01000149">
    <property type="protein sequence ID" value="GMI10484.1"/>
    <property type="molecule type" value="Genomic_DNA"/>
</dbReference>
<dbReference type="InterPro" id="IPR000719">
    <property type="entry name" value="Prot_kinase_dom"/>
</dbReference>
<reference evidence="5" key="1">
    <citation type="journal article" date="2023" name="Commun. Biol.">
        <title>Genome analysis of Parmales, the sister group of diatoms, reveals the evolutionary specialization of diatoms from phago-mixotrophs to photoautotrophs.</title>
        <authorList>
            <person name="Ban H."/>
            <person name="Sato S."/>
            <person name="Yoshikawa S."/>
            <person name="Yamada K."/>
            <person name="Nakamura Y."/>
            <person name="Ichinomiya M."/>
            <person name="Sato N."/>
            <person name="Blanc-Mathieu R."/>
            <person name="Endo H."/>
            <person name="Kuwata A."/>
            <person name="Ogata H."/>
        </authorList>
    </citation>
    <scope>NUCLEOTIDE SEQUENCE [LARGE SCALE GENOMIC DNA]</scope>
    <source>
        <strain evidence="5">NIES 3700</strain>
    </source>
</reference>
<dbReference type="Pfam" id="PF00069">
    <property type="entry name" value="Pkinase"/>
    <property type="match status" value="1"/>
</dbReference>
<evidence type="ECO:0000259" key="3">
    <source>
        <dbReference type="PROSITE" id="PS50011"/>
    </source>
</evidence>
<dbReference type="SMART" id="SM00220">
    <property type="entry name" value="S_TKc"/>
    <property type="match status" value="1"/>
</dbReference>
<keyword evidence="5" id="KW-1185">Reference proteome</keyword>
<feature type="transmembrane region" description="Helical" evidence="2">
    <location>
        <begin position="379"/>
        <end position="396"/>
    </location>
</feature>
<dbReference type="OrthoDB" id="4062651at2759"/>